<dbReference type="RefSeq" id="WP_238680405.1">
    <property type="nucleotide sequence ID" value="NZ_JAKKFD010000037.1"/>
</dbReference>
<dbReference type="EMBL" id="JAKKFD010000037">
    <property type="protein sequence ID" value="MCG5445424.1"/>
    <property type="molecule type" value="Genomic_DNA"/>
</dbReference>
<reference evidence="4 5" key="1">
    <citation type="submission" date="2022-01" db="EMBL/GenBank/DDBJ databases">
        <authorList>
            <person name="Riesco R."/>
            <person name="Trujillo M.E."/>
        </authorList>
    </citation>
    <scope>NUCLEOTIDE SEQUENCE [LARGE SCALE GENOMIC DNA]</scope>
    <source>
        <strain evidence="4 5">NIE79</strain>
    </source>
</reference>
<evidence type="ECO:0000256" key="3">
    <source>
        <dbReference type="RuleBase" id="RU003560"/>
    </source>
</evidence>
<name>A0ABS9N840_9ACTN</name>
<evidence type="ECO:0000313" key="4">
    <source>
        <dbReference type="EMBL" id="MCG5445424.1"/>
    </source>
</evidence>
<dbReference type="Proteomes" id="UP001201629">
    <property type="component" value="Unassembled WGS sequence"/>
</dbReference>
<dbReference type="Gene3D" id="3.40.640.10">
    <property type="entry name" value="Type I PLP-dependent aspartate aminotransferase-like (Major domain)"/>
    <property type="match status" value="1"/>
</dbReference>
<keyword evidence="4" id="KW-0808">Transferase</keyword>
<evidence type="ECO:0000313" key="5">
    <source>
        <dbReference type="Proteomes" id="UP001201629"/>
    </source>
</evidence>
<evidence type="ECO:0000256" key="1">
    <source>
        <dbReference type="ARBA" id="ARBA00008954"/>
    </source>
</evidence>
<accession>A0ABS9N840</accession>
<dbReference type="GO" id="GO:0008483">
    <property type="term" value="F:transaminase activity"/>
    <property type="evidence" value="ECO:0007669"/>
    <property type="project" value="UniProtKB-KW"/>
</dbReference>
<dbReference type="Pfam" id="PF00202">
    <property type="entry name" value="Aminotran_3"/>
    <property type="match status" value="1"/>
</dbReference>
<dbReference type="InterPro" id="IPR005814">
    <property type="entry name" value="Aminotrans_3"/>
</dbReference>
<protein>
    <submittedName>
        <fullName evidence="4">Aminotransferase class III-fold pyridoxal phosphate-dependent enzyme</fullName>
    </submittedName>
</protein>
<dbReference type="PANTHER" id="PTHR43094">
    <property type="entry name" value="AMINOTRANSFERASE"/>
    <property type="match status" value="1"/>
</dbReference>
<keyword evidence="5" id="KW-1185">Reference proteome</keyword>
<proteinExistence type="inferred from homology"/>
<dbReference type="Gene3D" id="3.90.1150.10">
    <property type="entry name" value="Aspartate Aminotransferase, domain 1"/>
    <property type="match status" value="1"/>
</dbReference>
<dbReference type="PANTHER" id="PTHR43094:SF1">
    <property type="entry name" value="AMINOTRANSFERASE CLASS-III"/>
    <property type="match status" value="1"/>
</dbReference>
<dbReference type="InterPro" id="IPR015424">
    <property type="entry name" value="PyrdxlP-dep_Trfase"/>
</dbReference>
<dbReference type="InterPro" id="IPR049691">
    <property type="entry name" value="Daptide_aminotransferase"/>
</dbReference>
<dbReference type="InterPro" id="IPR049704">
    <property type="entry name" value="Aminotrans_3_PPA_site"/>
</dbReference>
<comment type="caution">
    <text evidence="4">The sequence shown here is derived from an EMBL/GenBank/DDBJ whole genome shotgun (WGS) entry which is preliminary data.</text>
</comment>
<dbReference type="InterPro" id="IPR015422">
    <property type="entry name" value="PyrdxlP-dep_Trfase_small"/>
</dbReference>
<sequence>MTEYPVWDSLLPPSAHGRDSHRIVRVSGNRAVFADGVDAIDGTSGLWNVNLGYGNEAIAAAITGAVRDASYMSLFRRTHDYAIEAAAALIEAAGPARYSRVLFSTSGSSANDAMMKLARHHALLRGDTHRKVIVGLEGSYHGQTYGSFTLSGDDLSQHLYGVDTSLIRHVKHDDPAAMRALLTEIGDQVAAVVIEPVLGTGAHVVPAEMISTLLELRREHGFLLVCDEVAFGFGRSGSLFGSDRWAESPDLLVTSKGLTNGTCAASAILVGHSVFAEFAKADAMFVHGETQAGTPASCAAIVATLQQFDELHALESGARVAKLLEEGLKDLVDRVELAVEVTGAGCFRGLGLRAANGAELWPLHITKILSRIRDRGAVVQGGPSSIELIPPLTCTEDEVGELLRAVELGLADFTAERQAKRARVRPSSSPAR</sequence>
<organism evidence="4 5">
    <name type="scientific">Micromonospora trifolii</name>
    <dbReference type="NCBI Taxonomy" id="2911208"/>
    <lineage>
        <taxon>Bacteria</taxon>
        <taxon>Bacillati</taxon>
        <taxon>Actinomycetota</taxon>
        <taxon>Actinomycetes</taxon>
        <taxon>Micromonosporales</taxon>
        <taxon>Micromonosporaceae</taxon>
        <taxon>Micromonospora</taxon>
    </lineage>
</organism>
<keyword evidence="4" id="KW-0032">Aminotransferase</keyword>
<evidence type="ECO:0000256" key="2">
    <source>
        <dbReference type="ARBA" id="ARBA00022898"/>
    </source>
</evidence>
<dbReference type="NCBIfam" id="NF041821">
    <property type="entry name" value="daptide_amino"/>
    <property type="match status" value="1"/>
</dbReference>
<dbReference type="SUPFAM" id="SSF53383">
    <property type="entry name" value="PLP-dependent transferases"/>
    <property type="match status" value="1"/>
</dbReference>
<keyword evidence="2 3" id="KW-0663">Pyridoxal phosphate</keyword>
<dbReference type="InterPro" id="IPR015421">
    <property type="entry name" value="PyrdxlP-dep_Trfase_major"/>
</dbReference>
<gene>
    <name evidence="4" type="ORF">NIE79_003874</name>
</gene>
<comment type="similarity">
    <text evidence="1 3">Belongs to the class-III pyridoxal-phosphate-dependent aminotransferase family.</text>
</comment>
<dbReference type="PROSITE" id="PS00600">
    <property type="entry name" value="AA_TRANSFER_CLASS_3"/>
    <property type="match status" value="1"/>
</dbReference>